<evidence type="ECO:0000313" key="4">
    <source>
        <dbReference type="Proteomes" id="UP000199639"/>
    </source>
</evidence>
<sequence length="278" mass="30299">MDPRTSTDYLDYLAARLGEFLNAFDQFMTYHVENAGPGAFARGLAPAVLLREETDAGRVRAITGELNRLAGTLMDLSSVTDVRMLVQGSGVIDPFVNWERITDPKPVLEAATVRGCCLQAAGRLEGLRARAAALSSPTIQPSLLHPLVWSAAQRLWNDGHLRHAVSAAAEAVSGQMKQLTRRNDAPDTSLWQQAFAKDTPQIGKARLRWPGDQADQDVKTMQDGLRQFASGANMVIRNPATHDDETLLEQAALERLATLSVLAHFVDQCEVDNVDGDA</sequence>
<proteinExistence type="predicted"/>
<accession>A0A4R8UXA5</accession>
<evidence type="ECO:0000313" key="3">
    <source>
        <dbReference type="EMBL" id="TFB73640.1"/>
    </source>
</evidence>
<dbReference type="Pfam" id="PF09509">
    <property type="entry name" value="Hypoth_Ymh"/>
    <property type="match status" value="1"/>
</dbReference>
<dbReference type="AlphaFoldDB" id="A0A4R8UXA5"/>
<dbReference type="EMBL" id="SOFD01000040">
    <property type="protein sequence ID" value="TFB73640.1"/>
    <property type="molecule type" value="Genomic_DNA"/>
</dbReference>
<reference evidence="2 4" key="1">
    <citation type="submission" date="2016-10" db="EMBL/GenBank/DDBJ databases">
        <authorList>
            <person name="Varghese N."/>
            <person name="Submissions S."/>
        </authorList>
    </citation>
    <scope>NUCLEOTIDE SEQUENCE [LARGE SCALE GENOMIC DNA]</scope>
    <source>
        <strain evidence="2 4">CGMCC 1.11215</strain>
    </source>
</reference>
<evidence type="ECO:0000313" key="5">
    <source>
        <dbReference type="Proteomes" id="UP000298252"/>
    </source>
</evidence>
<gene>
    <name evidence="3" type="ORF">E3O21_17220</name>
    <name evidence="2" type="ORF">SAMN05216368_1153</name>
</gene>
<name>A0A4R8UXA5_9MICO</name>
<evidence type="ECO:0000259" key="1">
    <source>
        <dbReference type="Pfam" id="PF09509"/>
    </source>
</evidence>
<dbReference type="InterPro" id="IPR012654">
    <property type="entry name" value="CHP02391"/>
</dbReference>
<protein>
    <submittedName>
        <fullName evidence="3">TIGR02391 family protein</fullName>
    </submittedName>
</protein>
<dbReference type="EMBL" id="FNIB01000015">
    <property type="protein sequence ID" value="SDO31587.1"/>
    <property type="molecule type" value="Genomic_DNA"/>
</dbReference>
<feature type="domain" description="Conserved hypothetical protein CHP02391" evidence="1">
    <location>
        <begin position="144"/>
        <end position="264"/>
    </location>
</feature>
<organism evidence="2 4">
    <name type="scientific">Cryobacterium flavum</name>
    <dbReference type="NCBI Taxonomy" id="1424659"/>
    <lineage>
        <taxon>Bacteria</taxon>
        <taxon>Bacillati</taxon>
        <taxon>Actinomycetota</taxon>
        <taxon>Actinomycetes</taxon>
        <taxon>Micrococcales</taxon>
        <taxon>Microbacteriaceae</taxon>
        <taxon>Cryobacterium</taxon>
    </lineage>
</organism>
<keyword evidence="5" id="KW-1185">Reference proteome</keyword>
<reference evidence="3 5" key="2">
    <citation type="submission" date="2019-03" db="EMBL/GenBank/DDBJ databases">
        <title>Genomics of glacier-inhabiting Cryobacterium strains.</title>
        <authorList>
            <person name="Liu Q."/>
            <person name="Xin Y.-H."/>
        </authorList>
    </citation>
    <scope>NUCLEOTIDE SEQUENCE [LARGE SCALE GENOMIC DNA]</scope>
    <source>
        <strain evidence="3 5">Hh8</strain>
    </source>
</reference>
<dbReference type="Proteomes" id="UP000298252">
    <property type="component" value="Unassembled WGS sequence"/>
</dbReference>
<dbReference type="Proteomes" id="UP000199639">
    <property type="component" value="Unassembled WGS sequence"/>
</dbReference>
<evidence type="ECO:0000313" key="2">
    <source>
        <dbReference type="EMBL" id="SDO31587.1"/>
    </source>
</evidence>
<dbReference type="RefSeq" id="WP_092341879.1">
    <property type="nucleotide sequence ID" value="NZ_FNIB01000015.1"/>
</dbReference>